<protein>
    <submittedName>
        <fullName evidence="2">ATP-NAD kinase-like domain-containing protein</fullName>
    </submittedName>
</protein>
<dbReference type="Pfam" id="PF00781">
    <property type="entry name" value="DAGK_cat"/>
    <property type="match status" value="1"/>
</dbReference>
<dbReference type="Proteomes" id="UP001610446">
    <property type="component" value="Unassembled WGS sequence"/>
</dbReference>
<dbReference type="InterPro" id="IPR001206">
    <property type="entry name" value="Diacylglycerol_kinase_cat_dom"/>
</dbReference>
<dbReference type="Gene3D" id="2.60.200.40">
    <property type="match status" value="1"/>
</dbReference>
<dbReference type="InterPro" id="IPR016064">
    <property type="entry name" value="NAD/diacylglycerol_kinase_sf"/>
</dbReference>
<evidence type="ECO:0000313" key="3">
    <source>
        <dbReference type="Proteomes" id="UP001610446"/>
    </source>
</evidence>
<comment type="caution">
    <text evidence="2">The sequence shown here is derived from an EMBL/GenBank/DDBJ whole genome shotgun (WGS) entry which is preliminary data.</text>
</comment>
<feature type="domain" description="DAGKc" evidence="1">
    <location>
        <begin position="95"/>
        <end position="242"/>
    </location>
</feature>
<dbReference type="PROSITE" id="PS50146">
    <property type="entry name" value="DAGK"/>
    <property type="match status" value="1"/>
</dbReference>
<dbReference type="InterPro" id="IPR050187">
    <property type="entry name" value="Lipid_Phosphate_FormReg"/>
</dbReference>
<proteinExistence type="predicted"/>
<dbReference type="EMBL" id="JBFXLU010000161">
    <property type="protein sequence ID" value="KAL2837394.1"/>
    <property type="molecule type" value="Genomic_DNA"/>
</dbReference>
<gene>
    <name evidence="2" type="ORF">BJY01DRAFT_220963</name>
</gene>
<evidence type="ECO:0000259" key="1">
    <source>
        <dbReference type="PROSITE" id="PS50146"/>
    </source>
</evidence>
<reference evidence="2 3" key="1">
    <citation type="submission" date="2024-07" db="EMBL/GenBank/DDBJ databases">
        <title>Section-level genome sequencing and comparative genomics of Aspergillus sections Usti and Cavernicolus.</title>
        <authorList>
            <consortium name="Lawrence Berkeley National Laboratory"/>
            <person name="Nybo J.L."/>
            <person name="Vesth T.C."/>
            <person name="Theobald S."/>
            <person name="Frisvad J.C."/>
            <person name="Larsen T.O."/>
            <person name="Kjaerboelling I."/>
            <person name="Rothschild-Mancinelli K."/>
            <person name="Lyhne E.K."/>
            <person name="Kogle M.E."/>
            <person name="Barry K."/>
            <person name="Clum A."/>
            <person name="Na H."/>
            <person name="Ledsgaard L."/>
            <person name="Lin J."/>
            <person name="Lipzen A."/>
            <person name="Kuo A."/>
            <person name="Riley R."/>
            <person name="Mondo S."/>
            <person name="Labutti K."/>
            <person name="Haridas S."/>
            <person name="Pangalinan J."/>
            <person name="Salamov A.A."/>
            <person name="Simmons B.A."/>
            <person name="Magnuson J.K."/>
            <person name="Chen J."/>
            <person name="Drula E."/>
            <person name="Henrissat B."/>
            <person name="Wiebenga A."/>
            <person name="Lubbers R.J."/>
            <person name="Gomes A.C."/>
            <person name="Makela M.R."/>
            <person name="Stajich J."/>
            <person name="Grigoriev I.V."/>
            <person name="Mortensen U.H."/>
            <person name="De Vries R.P."/>
            <person name="Baker S.E."/>
            <person name="Andersen M.R."/>
        </authorList>
    </citation>
    <scope>NUCLEOTIDE SEQUENCE [LARGE SCALE GENOMIC DNA]</scope>
    <source>
        <strain evidence="2 3">CBS 123904</strain>
    </source>
</reference>
<dbReference type="InterPro" id="IPR017438">
    <property type="entry name" value="ATP-NAD_kinase_N"/>
</dbReference>
<dbReference type="SUPFAM" id="SSF111331">
    <property type="entry name" value="NAD kinase/diacylglycerol kinase-like"/>
    <property type="match status" value="1"/>
</dbReference>
<dbReference type="Gene3D" id="3.40.50.10330">
    <property type="entry name" value="Probable inorganic polyphosphate/atp-NAD kinase, domain 1"/>
    <property type="match status" value="1"/>
</dbReference>
<sequence>MSDFGTISFDCTITSDAIECSTLNTTNQMTIPVEDILCIVPTRLEDAPEYRLLFLENDNNISTTPNLRRIHLKTAPSELSSNLFISETPNIYRPDNHIKLHFIVSTASGTGTAKLLFSRILQPLLSYLDIEYYQVHETQSASSITDLCHSLFIPQAEAGVEQTIVVLSGDGGLCDIIDAFYNSANNIRATPNISLFPAGTGNAMASSTGLLANAKAALLALLRGKPFPVPVFAATFSHGARYVQNGQTQSPRAAQLSCRRIYGGVVASWGVHAALVADSDTIEYRKFGADRFKMAAKELLYPSDGKESHRYRGSVTIFKRNDQDQENSEQEETLEPREHMYVLATLVSNLEKDFRISPESNPLDGSFRMIRFSPLSPERAMQVLSMAYQNGQHIHDNDVMYREIEGFRIAFDEPEGRWRRVCLDGRVVMIEEGGWMEVRKEKRRLVRILL</sequence>
<accession>A0ABR4JBP2</accession>
<organism evidence="2 3">
    <name type="scientific">Aspergillus pseudoustus</name>
    <dbReference type="NCBI Taxonomy" id="1810923"/>
    <lineage>
        <taxon>Eukaryota</taxon>
        <taxon>Fungi</taxon>
        <taxon>Dikarya</taxon>
        <taxon>Ascomycota</taxon>
        <taxon>Pezizomycotina</taxon>
        <taxon>Eurotiomycetes</taxon>
        <taxon>Eurotiomycetidae</taxon>
        <taxon>Eurotiales</taxon>
        <taxon>Aspergillaceae</taxon>
        <taxon>Aspergillus</taxon>
        <taxon>Aspergillus subgen. Nidulantes</taxon>
    </lineage>
</organism>
<dbReference type="PANTHER" id="PTHR12358:SF108">
    <property type="entry name" value="DAGKC DOMAIN-CONTAINING PROTEIN"/>
    <property type="match status" value="1"/>
</dbReference>
<name>A0ABR4JBP2_9EURO</name>
<dbReference type="PANTHER" id="PTHR12358">
    <property type="entry name" value="SPHINGOSINE KINASE"/>
    <property type="match status" value="1"/>
</dbReference>
<evidence type="ECO:0000313" key="2">
    <source>
        <dbReference type="EMBL" id="KAL2837394.1"/>
    </source>
</evidence>
<keyword evidence="3" id="KW-1185">Reference proteome</keyword>